<dbReference type="PANTHER" id="PTHR42923:SF17">
    <property type="entry name" value="AMINE OXIDASE DOMAIN-CONTAINING PROTEIN"/>
    <property type="match status" value="1"/>
</dbReference>
<dbReference type="PANTHER" id="PTHR42923">
    <property type="entry name" value="PROTOPORPHYRINOGEN OXIDASE"/>
    <property type="match status" value="1"/>
</dbReference>
<dbReference type="InterPro" id="IPR050464">
    <property type="entry name" value="Zeta_carotene_desat/Oxidored"/>
</dbReference>
<dbReference type="SUPFAM" id="SSF51905">
    <property type="entry name" value="FAD/NAD(P)-binding domain"/>
    <property type="match status" value="1"/>
</dbReference>
<dbReference type="Gene3D" id="3.30.70.1990">
    <property type="match status" value="1"/>
</dbReference>
<evidence type="ECO:0000313" key="2">
    <source>
        <dbReference type="EMBL" id="KAK7717958.1"/>
    </source>
</evidence>
<reference evidence="2 3" key="1">
    <citation type="submission" date="2024-02" db="EMBL/GenBank/DDBJ databases">
        <title>De novo assembly and annotation of 12 fungi associated with fruit tree decline syndrome in Ontario, Canada.</title>
        <authorList>
            <person name="Sulman M."/>
            <person name="Ellouze W."/>
            <person name="Ilyukhin E."/>
        </authorList>
    </citation>
    <scope>NUCLEOTIDE SEQUENCE [LARGE SCALE GENOMIC DNA]</scope>
    <source>
        <strain evidence="2 3">M169</strain>
    </source>
</reference>
<dbReference type="Pfam" id="PF01593">
    <property type="entry name" value="Amino_oxidase"/>
    <property type="match status" value="1"/>
</dbReference>
<proteinExistence type="predicted"/>
<feature type="domain" description="Amine oxidase" evidence="1">
    <location>
        <begin position="39"/>
        <end position="127"/>
    </location>
</feature>
<evidence type="ECO:0000259" key="1">
    <source>
        <dbReference type="Pfam" id="PF01593"/>
    </source>
</evidence>
<comment type="caution">
    <text evidence="2">The sequence shown here is derived from an EMBL/GenBank/DDBJ whole genome shotgun (WGS) entry which is preliminary data.</text>
</comment>
<sequence>MWRMLFDVVRFNQFALDVLIEADKKNQAHGTDVNNSVPEGETIGEWNHHNLSTISARPEWLTLKEGSRSYIDGVMKDFPSDRVFLNSPVKRVDNDASGRVVLFLDDGRTDTFDHVILATHGDQALSILGPSATEEERSILSCFKTSQNEVVLHSDLKHMPRRRKAWSSWNYMTLSPQTEGYTDTVSLTYNMNTLQHIPEDKFGHVLVTMNPLQPPDPELTQGRFLYSHPLYTPKAVQAQKRLRNIQNKRGISYAGAWTKYGFHEDGFASGLQAAQESLDAKLPFDLVDSSLSRGMRPRLTLADYFARLIITLIQRLVIRPLELLAGISRQPTVEPRLKEVKKT</sequence>
<dbReference type="Proteomes" id="UP001430848">
    <property type="component" value="Unassembled WGS sequence"/>
</dbReference>
<organism evidence="2 3">
    <name type="scientific">Diaporthe eres</name>
    <name type="common">Phomopsis oblonga</name>
    <dbReference type="NCBI Taxonomy" id="83184"/>
    <lineage>
        <taxon>Eukaryota</taxon>
        <taxon>Fungi</taxon>
        <taxon>Dikarya</taxon>
        <taxon>Ascomycota</taxon>
        <taxon>Pezizomycotina</taxon>
        <taxon>Sordariomycetes</taxon>
        <taxon>Sordariomycetidae</taxon>
        <taxon>Diaporthales</taxon>
        <taxon>Diaporthaceae</taxon>
        <taxon>Diaporthe</taxon>
        <taxon>Diaporthe eres species complex</taxon>
    </lineage>
</organism>
<keyword evidence="3" id="KW-1185">Reference proteome</keyword>
<dbReference type="InterPro" id="IPR002937">
    <property type="entry name" value="Amino_oxidase"/>
</dbReference>
<accession>A0ABR1NWD0</accession>
<gene>
    <name evidence="2" type="primary">COX11_2</name>
    <name evidence="2" type="ORF">SLS63_010609</name>
</gene>
<dbReference type="InterPro" id="IPR036188">
    <property type="entry name" value="FAD/NAD-bd_sf"/>
</dbReference>
<dbReference type="EMBL" id="JAKNSF020000090">
    <property type="protein sequence ID" value="KAK7717958.1"/>
    <property type="molecule type" value="Genomic_DNA"/>
</dbReference>
<dbReference type="Gene3D" id="3.50.50.60">
    <property type="entry name" value="FAD/NAD(P)-binding domain"/>
    <property type="match status" value="1"/>
</dbReference>
<name>A0ABR1NWD0_DIAER</name>
<protein>
    <submittedName>
        <fullName evidence="2">Cytochrome c oxidase assembly protein cox11, mitochondrial</fullName>
    </submittedName>
</protein>
<evidence type="ECO:0000313" key="3">
    <source>
        <dbReference type="Proteomes" id="UP001430848"/>
    </source>
</evidence>